<dbReference type="OrthoDB" id="1488462at2"/>
<keyword evidence="2" id="KW-1185">Reference proteome</keyword>
<proteinExistence type="predicted"/>
<name>A0A1M6Z5Y3_9BACT</name>
<dbReference type="EMBL" id="FRAS01000012">
    <property type="protein sequence ID" value="SHL25916.1"/>
    <property type="molecule type" value="Genomic_DNA"/>
</dbReference>
<dbReference type="STRING" id="1121959.SAMN02746009_02434"/>
<dbReference type="Gene3D" id="2.60.40.740">
    <property type="match status" value="1"/>
</dbReference>
<accession>A0A1M6Z5Y3</accession>
<evidence type="ECO:0000313" key="1">
    <source>
        <dbReference type="EMBL" id="SHL25916.1"/>
    </source>
</evidence>
<sequence>MAGERLAQQYIFMVPEQGVTGDWVQIWLDGAYHQFTAFSGGTLTGVPAYGIFNANYQQTGGRDGVISDAMRVVQERITSLSLPYTVREHRSPAGGVFGNMLLGFIIEATLYDLRYDFQPCLQLRPGLFSVSAPIGTIRPVFVDQDVTPAGIFGSATGAITLTARNGNNGVYTYTWADGPTTASRSNLRAGRYTCVVADSSGVSLSVTILVRQDDQLEVVVDRYENDVTLRVSGGRAPYTFLWDNGTTEATRPDLEPGTYTCRITDSVGATDEVSVTISEFQFYFSLNPIVLPMDAGPEYREDPGGKPNLSFCCEVYIEPEYMSGNFVRIGEPIEQPADRHGRTRFEVQTLLDTYLQEHLPELGQRDISRADSLFKRFYLLSWERYGEPAEDGPQQLQQTNYVVLGGLDFFEYPSRTWFNTYQAAVKPFLTWQPNDRNCHPEQPEYLYFMADSFALAAFSVRVRVSCTDGSSEEFIAGTYPGPRRYEVFCLPVGFEALVLRRFDSPTRRVLSWSVQVVDDNGVPQSEERRYRLDYRYFPQKRYFLYTNSLGGVNTLACTGEATGTLTPVQEEAQRGPNPGHDPQLGDAVVLDRSGTMVLNVQVGALTRGELLGLQDFVLSRRVTMVRDGFYWPGKVKPKAFEAFNDGDTTRSYAFDFELPRQRVFTPRLPVATSANTRPVAAGEGGQL</sequence>
<organism evidence="1 2">
    <name type="scientific">Hymenobacter psychrotolerans DSM 18569</name>
    <dbReference type="NCBI Taxonomy" id="1121959"/>
    <lineage>
        <taxon>Bacteria</taxon>
        <taxon>Pseudomonadati</taxon>
        <taxon>Bacteroidota</taxon>
        <taxon>Cytophagia</taxon>
        <taxon>Cytophagales</taxon>
        <taxon>Hymenobacteraceae</taxon>
        <taxon>Hymenobacter</taxon>
    </lineage>
</organism>
<dbReference type="Proteomes" id="UP000183947">
    <property type="component" value="Unassembled WGS sequence"/>
</dbReference>
<dbReference type="InterPro" id="IPR025667">
    <property type="entry name" value="SprB_repeat"/>
</dbReference>
<protein>
    <submittedName>
        <fullName evidence="1">SprB repeat-containing protein</fullName>
    </submittedName>
</protein>
<dbReference type="AlphaFoldDB" id="A0A1M6Z5Y3"/>
<reference evidence="2" key="1">
    <citation type="submission" date="2016-11" db="EMBL/GenBank/DDBJ databases">
        <authorList>
            <person name="Varghese N."/>
            <person name="Submissions S."/>
        </authorList>
    </citation>
    <scope>NUCLEOTIDE SEQUENCE [LARGE SCALE GENOMIC DNA]</scope>
    <source>
        <strain evidence="2">DSM 18569</strain>
    </source>
</reference>
<dbReference type="Pfam" id="PF13573">
    <property type="entry name" value="SprB"/>
    <property type="match status" value="2"/>
</dbReference>
<evidence type="ECO:0000313" key="2">
    <source>
        <dbReference type="Proteomes" id="UP000183947"/>
    </source>
</evidence>
<gene>
    <name evidence="1" type="ORF">SAMN02746009_02434</name>
</gene>